<comment type="caution">
    <text evidence="5">The sequence shown here is derived from an EMBL/GenBank/DDBJ whole genome shotgun (WGS) entry which is preliminary data.</text>
</comment>
<evidence type="ECO:0000313" key="6">
    <source>
        <dbReference type="Proteomes" id="UP001172083"/>
    </source>
</evidence>
<feature type="domain" description="DUF6596" evidence="4">
    <location>
        <begin position="188"/>
        <end position="288"/>
    </location>
</feature>
<evidence type="ECO:0000313" key="5">
    <source>
        <dbReference type="EMBL" id="MDN5214646.1"/>
    </source>
</evidence>
<comment type="similarity">
    <text evidence="1">Belongs to the sigma-70 factor family. ECF subfamily.</text>
</comment>
<dbReference type="Pfam" id="PF20239">
    <property type="entry name" value="DUF6596"/>
    <property type="match status" value="1"/>
</dbReference>
<keyword evidence="1" id="KW-0804">Transcription</keyword>
<dbReference type="InterPro" id="IPR014284">
    <property type="entry name" value="RNA_pol_sigma-70_dom"/>
</dbReference>
<dbReference type="SUPFAM" id="SSF88946">
    <property type="entry name" value="Sigma2 domain of RNA polymerase sigma factors"/>
    <property type="match status" value="1"/>
</dbReference>
<feature type="domain" description="RNA polymerase sigma factor 70 region 4 type 2" evidence="3">
    <location>
        <begin position="118"/>
        <end position="170"/>
    </location>
</feature>
<protein>
    <recommendedName>
        <fullName evidence="1">RNA polymerase sigma factor</fullName>
    </recommendedName>
</protein>
<accession>A0ABT8LC82</accession>
<dbReference type="RefSeq" id="WP_346759985.1">
    <property type="nucleotide sequence ID" value="NZ_JAUJEB010000005.1"/>
</dbReference>
<dbReference type="InterPro" id="IPR007627">
    <property type="entry name" value="RNA_pol_sigma70_r2"/>
</dbReference>
<name>A0ABT8LC82_9BACT</name>
<keyword evidence="1" id="KW-0238">DNA-binding</keyword>
<dbReference type="InterPro" id="IPR036388">
    <property type="entry name" value="WH-like_DNA-bd_sf"/>
</dbReference>
<dbReference type="InterPro" id="IPR013249">
    <property type="entry name" value="RNA_pol_sigma70_r4_t2"/>
</dbReference>
<dbReference type="Pfam" id="PF04542">
    <property type="entry name" value="Sigma70_r2"/>
    <property type="match status" value="1"/>
</dbReference>
<evidence type="ECO:0000256" key="1">
    <source>
        <dbReference type="RuleBase" id="RU000716"/>
    </source>
</evidence>
<organism evidence="5 6">
    <name type="scientific">Agaribacillus aureus</name>
    <dbReference type="NCBI Taxonomy" id="3051825"/>
    <lineage>
        <taxon>Bacteria</taxon>
        <taxon>Pseudomonadati</taxon>
        <taxon>Bacteroidota</taxon>
        <taxon>Cytophagia</taxon>
        <taxon>Cytophagales</taxon>
        <taxon>Splendidivirgaceae</taxon>
        <taxon>Agaribacillus</taxon>
    </lineage>
</organism>
<dbReference type="NCBIfam" id="TIGR02937">
    <property type="entry name" value="sigma70-ECF"/>
    <property type="match status" value="1"/>
</dbReference>
<dbReference type="InterPro" id="IPR013324">
    <property type="entry name" value="RNA_pol_sigma_r3/r4-like"/>
</dbReference>
<keyword evidence="6" id="KW-1185">Reference proteome</keyword>
<dbReference type="PANTHER" id="PTHR47756">
    <property type="entry name" value="BLL6612 PROTEIN-RELATED"/>
    <property type="match status" value="1"/>
</dbReference>
<proteinExistence type="inferred from homology"/>
<dbReference type="InterPro" id="IPR000838">
    <property type="entry name" value="RNA_pol_sigma70_ECF_CS"/>
</dbReference>
<dbReference type="Gene3D" id="1.10.1740.10">
    <property type="match status" value="1"/>
</dbReference>
<dbReference type="InterPro" id="IPR013325">
    <property type="entry name" value="RNA_pol_sigma_r2"/>
</dbReference>
<dbReference type="SUPFAM" id="SSF48452">
    <property type="entry name" value="TPR-like"/>
    <property type="match status" value="1"/>
</dbReference>
<dbReference type="Pfam" id="PF08281">
    <property type="entry name" value="Sigma70_r4_2"/>
    <property type="match status" value="1"/>
</dbReference>
<reference evidence="5" key="1">
    <citation type="submission" date="2023-06" db="EMBL/GenBank/DDBJ databases">
        <title>Genomic of Agaribacillus aureum.</title>
        <authorList>
            <person name="Wang G."/>
        </authorList>
    </citation>
    <scope>NUCLEOTIDE SEQUENCE</scope>
    <source>
        <strain evidence="5">BMA12</strain>
    </source>
</reference>
<dbReference type="EMBL" id="JAUJEB010000005">
    <property type="protein sequence ID" value="MDN5214646.1"/>
    <property type="molecule type" value="Genomic_DNA"/>
</dbReference>
<dbReference type="InterPro" id="IPR011990">
    <property type="entry name" value="TPR-like_helical_dom_sf"/>
</dbReference>
<evidence type="ECO:0000259" key="3">
    <source>
        <dbReference type="Pfam" id="PF08281"/>
    </source>
</evidence>
<feature type="domain" description="RNA polymerase sigma-70 region 2" evidence="2">
    <location>
        <begin position="17"/>
        <end position="83"/>
    </location>
</feature>
<dbReference type="InterPro" id="IPR046531">
    <property type="entry name" value="DUF6596"/>
</dbReference>
<evidence type="ECO:0000259" key="4">
    <source>
        <dbReference type="Pfam" id="PF20239"/>
    </source>
</evidence>
<sequence length="432" mass="48887">MEAPDSSTNQLVDHLFRNEAGKLVATLTRIFGTIHIDLAEDIVQDTLITALHHWSNGNIPENPAAWITQVAKRKVLNELKRTKSSKNHLANVLKHVEGSNHIEEVFLSEEIKDSQLRMIFTCCHPQLPVASQMALTLKTLCGFGISEISKALLTRETTINKRLYRAKQKIRALEISFEVPSGKDLEKRLNSVCLALYLLFNEGYNSSHRRAVISKDLCLEAIRLTQLLVQYFQDQPKLSALLALMCLHAARFEARTDHLGAIIIFEDQDRSLWNKELISNGMHYLTKASVGKQLTEYHLEAGIAAEHCLSKSFADTDWNSIYHQYEKLYQLKQNPIVLLNLAIIKSQTESIESSLRALEKISGNQQLKDYYLLPMTRGILSLKSGHHTKARDFFQEALKLTRSPQEIAFIKSKLKLCGDPINPGGAFSNRSE</sequence>
<evidence type="ECO:0000259" key="2">
    <source>
        <dbReference type="Pfam" id="PF04542"/>
    </source>
</evidence>
<dbReference type="Gene3D" id="1.10.10.10">
    <property type="entry name" value="Winged helix-like DNA-binding domain superfamily/Winged helix DNA-binding domain"/>
    <property type="match status" value="1"/>
</dbReference>
<dbReference type="SUPFAM" id="SSF88659">
    <property type="entry name" value="Sigma3 and sigma4 domains of RNA polymerase sigma factors"/>
    <property type="match status" value="1"/>
</dbReference>
<dbReference type="PROSITE" id="PS01063">
    <property type="entry name" value="SIGMA70_ECF"/>
    <property type="match status" value="1"/>
</dbReference>
<keyword evidence="1" id="KW-0731">Sigma factor</keyword>
<keyword evidence="1" id="KW-0805">Transcription regulation</keyword>
<dbReference type="Proteomes" id="UP001172083">
    <property type="component" value="Unassembled WGS sequence"/>
</dbReference>
<dbReference type="PANTHER" id="PTHR47756:SF2">
    <property type="entry name" value="BLL6612 PROTEIN"/>
    <property type="match status" value="1"/>
</dbReference>
<gene>
    <name evidence="5" type="ORF">QQ020_21380</name>
</gene>